<proteinExistence type="inferred from homology"/>
<reference evidence="4 5" key="1">
    <citation type="submission" date="2022-12" db="EMBL/GenBank/DDBJ databases">
        <title>Chromosome-level genome assembly of true bugs.</title>
        <authorList>
            <person name="Ma L."/>
            <person name="Li H."/>
        </authorList>
    </citation>
    <scope>NUCLEOTIDE SEQUENCE [LARGE SCALE GENOMIC DNA]</scope>
    <source>
        <strain evidence="4">Lab_2022b</strain>
    </source>
</reference>
<feature type="domain" description="Carboxylesterase type B" evidence="3">
    <location>
        <begin position="6"/>
        <end position="56"/>
    </location>
</feature>
<evidence type="ECO:0000256" key="2">
    <source>
        <dbReference type="ARBA" id="ARBA00023180"/>
    </source>
</evidence>
<evidence type="ECO:0000313" key="4">
    <source>
        <dbReference type="EMBL" id="KAK9511039.1"/>
    </source>
</evidence>
<evidence type="ECO:0000256" key="1">
    <source>
        <dbReference type="ARBA" id="ARBA00005964"/>
    </source>
</evidence>
<comment type="similarity">
    <text evidence="1">Belongs to the type-B carboxylesterase/lipase family.</text>
</comment>
<dbReference type="EMBL" id="JAPXFL010000002">
    <property type="protein sequence ID" value="KAK9511039.1"/>
    <property type="molecule type" value="Genomic_DNA"/>
</dbReference>
<keyword evidence="2" id="KW-0325">Glycoprotein</keyword>
<protein>
    <recommendedName>
        <fullName evidence="3">Carboxylesterase type B domain-containing protein</fullName>
    </recommendedName>
</protein>
<dbReference type="PANTHER" id="PTHR43903">
    <property type="entry name" value="NEUROLIGIN"/>
    <property type="match status" value="1"/>
</dbReference>
<name>A0AAW1DJ48_9HEMI</name>
<sequence length="76" mass="8527">METPLAMGDVMAALRWIKENIGSFGGDPKRVTLMGHDTGAALANLLLISPQAKGLIIYYYNYGYFLIIYPRYLELL</sequence>
<evidence type="ECO:0000259" key="3">
    <source>
        <dbReference type="Pfam" id="PF00135"/>
    </source>
</evidence>
<dbReference type="Gene3D" id="3.40.50.1820">
    <property type="entry name" value="alpha/beta hydrolase"/>
    <property type="match status" value="1"/>
</dbReference>
<dbReference type="InterPro" id="IPR002018">
    <property type="entry name" value="CarbesteraseB"/>
</dbReference>
<dbReference type="AlphaFoldDB" id="A0AAW1DJ48"/>
<dbReference type="Pfam" id="PF00135">
    <property type="entry name" value="COesterase"/>
    <property type="match status" value="1"/>
</dbReference>
<dbReference type="Proteomes" id="UP001461498">
    <property type="component" value="Unassembled WGS sequence"/>
</dbReference>
<dbReference type="InterPro" id="IPR029058">
    <property type="entry name" value="AB_hydrolase_fold"/>
</dbReference>
<gene>
    <name evidence="4" type="ORF">O3M35_005688</name>
</gene>
<dbReference type="InterPro" id="IPR051093">
    <property type="entry name" value="Neuroligin/BSAL"/>
</dbReference>
<dbReference type="SUPFAM" id="SSF53474">
    <property type="entry name" value="alpha/beta-Hydrolases"/>
    <property type="match status" value="1"/>
</dbReference>
<evidence type="ECO:0000313" key="5">
    <source>
        <dbReference type="Proteomes" id="UP001461498"/>
    </source>
</evidence>
<keyword evidence="5" id="KW-1185">Reference proteome</keyword>
<organism evidence="4 5">
    <name type="scientific">Rhynocoris fuscipes</name>
    <dbReference type="NCBI Taxonomy" id="488301"/>
    <lineage>
        <taxon>Eukaryota</taxon>
        <taxon>Metazoa</taxon>
        <taxon>Ecdysozoa</taxon>
        <taxon>Arthropoda</taxon>
        <taxon>Hexapoda</taxon>
        <taxon>Insecta</taxon>
        <taxon>Pterygota</taxon>
        <taxon>Neoptera</taxon>
        <taxon>Paraneoptera</taxon>
        <taxon>Hemiptera</taxon>
        <taxon>Heteroptera</taxon>
        <taxon>Panheteroptera</taxon>
        <taxon>Cimicomorpha</taxon>
        <taxon>Reduviidae</taxon>
        <taxon>Harpactorinae</taxon>
        <taxon>Harpactorini</taxon>
        <taxon>Rhynocoris</taxon>
    </lineage>
</organism>
<comment type="caution">
    <text evidence="4">The sequence shown here is derived from an EMBL/GenBank/DDBJ whole genome shotgun (WGS) entry which is preliminary data.</text>
</comment>
<accession>A0AAW1DJ48</accession>